<protein>
    <submittedName>
        <fullName evidence="2">S-adenosyl-L-methionine-dependent methyltransferase</fullName>
    </submittedName>
</protein>
<name>D3VAW4_XENNA</name>
<evidence type="ECO:0000259" key="1">
    <source>
        <dbReference type="Pfam" id="PF08241"/>
    </source>
</evidence>
<keyword evidence="2" id="KW-0808">Transferase</keyword>
<reference evidence="2 3" key="1">
    <citation type="journal article" date="2011" name="PLoS ONE">
        <title>The entomopathogenic bacterial endosymbionts xenorhabdus and photorhabdus: convergent lifestyles from divergent genomes.</title>
        <authorList>
            <person name="Chaston J.M."/>
            <person name="Suen G."/>
            <person name="Tucker S.L."/>
            <person name="Andersen A.W."/>
            <person name="Bhasin A."/>
            <person name="Bode E."/>
            <person name="Bode H.B."/>
            <person name="Brachmann A.O."/>
            <person name="Cowles C.E."/>
            <person name="Cowles K.N."/>
            <person name="Darby C."/>
            <person name="de Leon L."/>
            <person name="Drace K."/>
            <person name="Du Z."/>
            <person name="Givaudan A."/>
            <person name="Herbert Tran E.E."/>
            <person name="Jewell K.A."/>
            <person name="Knack J.J."/>
            <person name="Krasomil-Osterfeld K.C."/>
            <person name="Kukor R."/>
            <person name="Lanois A."/>
            <person name="Latreille P."/>
            <person name="Leimgruber N.K."/>
            <person name="Lipke C.M."/>
            <person name="Liu R."/>
            <person name="Lu X."/>
            <person name="Martens E.C."/>
            <person name="Marri P.R."/>
            <person name="Medigue C."/>
            <person name="Menard M.L."/>
            <person name="Miller N.M."/>
            <person name="Morales-Soto N."/>
            <person name="Norton S."/>
            <person name="Ogier J.C."/>
            <person name="Orchard S.S."/>
            <person name="Park D."/>
            <person name="Park Y."/>
            <person name="Qurollo B.A."/>
            <person name="Sugar D.R."/>
            <person name="Richards G.R."/>
            <person name="Rouy Z."/>
            <person name="Slominski B."/>
            <person name="Slominski K."/>
            <person name="Snyder H."/>
            <person name="Tjaden B.C."/>
            <person name="van der Hoeven R."/>
            <person name="Welch R.D."/>
            <person name="Wheeler C."/>
            <person name="Xiang B."/>
            <person name="Barbazuk B."/>
            <person name="Gaudriault S."/>
            <person name="Goodner B."/>
            <person name="Slater S.C."/>
            <person name="Forst S."/>
            <person name="Goldman B.S."/>
            <person name="Goodrich-Blair H."/>
        </authorList>
    </citation>
    <scope>NUCLEOTIDE SEQUENCE [LARGE SCALE GENOMIC DNA]</scope>
    <source>
        <strain evidence="3">ATCC 19061 / DSM 3370 / CCUG 14189 / LMG 1036 / NCIMB 9965 / AN6</strain>
    </source>
</reference>
<dbReference type="Gene3D" id="3.40.50.150">
    <property type="entry name" value="Vaccinia Virus protein VP39"/>
    <property type="match status" value="1"/>
</dbReference>
<proteinExistence type="predicted"/>
<dbReference type="GeneID" id="24902125"/>
<gene>
    <name evidence="2" type="primary">yafS</name>
    <name evidence="2" type="ordered locus">XNC1_3708</name>
</gene>
<dbReference type="EMBL" id="FN667742">
    <property type="protein sequence ID" value="CBJ91739.1"/>
    <property type="molecule type" value="Genomic_DNA"/>
</dbReference>
<dbReference type="Pfam" id="PF08241">
    <property type="entry name" value="Methyltransf_11"/>
    <property type="match status" value="1"/>
</dbReference>
<dbReference type="HOGENOM" id="CLU_075049_1_0_6"/>
<dbReference type="KEGG" id="xne:XNC1_3708"/>
<dbReference type="GO" id="GO:0032259">
    <property type="term" value="P:methylation"/>
    <property type="evidence" value="ECO:0007669"/>
    <property type="project" value="UniProtKB-KW"/>
</dbReference>
<dbReference type="SUPFAM" id="SSF53335">
    <property type="entry name" value="S-adenosyl-L-methionine-dependent methyltransferases"/>
    <property type="match status" value="1"/>
</dbReference>
<dbReference type="Proteomes" id="UP000008075">
    <property type="component" value="Chromosome"/>
</dbReference>
<dbReference type="STRING" id="406817.XNC1_3708"/>
<dbReference type="eggNOG" id="COG2226">
    <property type="taxonomic scope" value="Bacteria"/>
</dbReference>
<organism evidence="2 3">
    <name type="scientific">Xenorhabdus nematophila (strain ATCC 19061 / DSM 3370 / CCUG 14189 / LMG 1036 / NCIMB 9965 / AN6)</name>
    <dbReference type="NCBI Taxonomy" id="406817"/>
    <lineage>
        <taxon>Bacteria</taxon>
        <taxon>Pseudomonadati</taxon>
        <taxon>Pseudomonadota</taxon>
        <taxon>Gammaproteobacteria</taxon>
        <taxon>Enterobacterales</taxon>
        <taxon>Morganellaceae</taxon>
        <taxon>Xenorhabdus</taxon>
    </lineage>
</organism>
<accession>D3VAW4</accession>
<sequence length="246" mass="28331">MRSTRSVKQITPPTSWAELPWGEYYRTVLERQLEPWWPKIFGFHLLKIGNLSTAIDSRSCLVSHQVNIGLPGENMDVMADPHYLPFATKSVDACLLAHMLTYSVDPHWLLREVDRVIIDDGWVIISGFNPISALGLKTAVSSIYRRQPCRVRMFSMLRQLDWLRLLNYEVIYHANFHVLPWQNGSRCHRSDPSIFGCLNMIIARKRTIPLTLNPMRSTRLKPKFSNALGAVKNVHRRHLKDDGDTG</sequence>
<evidence type="ECO:0000313" key="2">
    <source>
        <dbReference type="EMBL" id="CBJ91739.1"/>
    </source>
</evidence>
<dbReference type="InterPro" id="IPR013216">
    <property type="entry name" value="Methyltransf_11"/>
</dbReference>
<dbReference type="RefSeq" id="WP_013185245.1">
    <property type="nucleotide sequence ID" value="NC_014228.1"/>
</dbReference>
<dbReference type="GO" id="GO:0008757">
    <property type="term" value="F:S-adenosylmethionine-dependent methyltransferase activity"/>
    <property type="evidence" value="ECO:0007669"/>
    <property type="project" value="InterPro"/>
</dbReference>
<feature type="domain" description="Methyltransferase type 11" evidence="1">
    <location>
        <begin position="77"/>
        <end position="125"/>
    </location>
</feature>
<dbReference type="AlphaFoldDB" id="D3VAW4"/>
<dbReference type="InterPro" id="IPR029063">
    <property type="entry name" value="SAM-dependent_MTases_sf"/>
</dbReference>
<keyword evidence="2" id="KW-0489">Methyltransferase</keyword>
<evidence type="ECO:0000313" key="3">
    <source>
        <dbReference type="Proteomes" id="UP000008075"/>
    </source>
</evidence>
<keyword evidence="3" id="KW-1185">Reference proteome</keyword>